<dbReference type="RefSeq" id="WP_136533419.1">
    <property type="nucleotide sequence ID" value="NZ_STGY01000019.1"/>
</dbReference>
<name>A0A4S8QMQ6_9ACTN</name>
<accession>A0A4S8QMQ6</accession>
<evidence type="ECO:0000313" key="2">
    <source>
        <dbReference type="Proteomes" id="UP000308760"/>
    </source>
</evidence>
<reference evidence="2" key="1">
    <citation type="submission" date="2019-04" db="EMBL/GenBank/DDBJ databases">
        <title>Nocardioides xinjiangensis sp. nov.</title>
        <authorList>
            <person name="Liu S."/>
        </authorList>
    </citation>
    <scope>NUCLEOTIDE SEQUENCE [LARGE SCALE GENOMIC DNA]</scope>
    <source>
        <strain evidence="2">18</strain>
    </source>
</reference>
<organism evidence="1 2">
    <name type="scientific">Glycomyces buryatensis</name>
    <dbReference type="NCBI Taxonomy" id="2570927"/>
    <lineage>
        <taxon>Bacteria</taxon>
        <taxon>Bacillati</taxon>
        <taxon>Actinomycetota</taxon>
        <taxon>Actinomycetes</taxon>
        <taxon>Glycomycetales</taxon>
        <taxon>Glycomycetaceae</taxon>
        <taxon>Glycomyces</taxon>
    </lineage>
</organism>
<keyword evidence="2" id="KW-1185">Reference proteome</keyword>
<dbReference type="AlphaFoldDB" id="A0A4S8QMQ6"/>
<sequence>MRVRNKRVQLVCGREPLNDYRLTQAQDEKEQREAEEAALREGVDRAKRIALRGLKGGILTHSELFGGVDGVHMADALQELMDDGTVSRRTEYVYVMQD</sequence>
<evidence type="ECO:0000313" key="1">
    <source>
        <dbReference type="EMBL" id="THV42719.1"/>
    </source>
</evidence>
<proteinExistence type="predicted"/>
<comment type="caution">
    <text evidence="1">The sequence shown here is derived from an EMBL/GenBank/DDBJ whole genome shotgun (WGS) entry which is preliminary data.</text>
</comment>
<gene>
    <name evidence="1" type="ORF">FAB82_04860</name>
</gene>
<dbReference type="EMBL" id="STGY01000019">
    <property type="protein sequence ID" value="THV42719.1"/>
    <property type="molecule type" value="Genomic_DNA"/>
</dbReference>
<dbReference type="Proteomes" id="UP000308760">
    <property type="component" value="Unassembled WGS sequence"/>
</dbReference>
<reference evidence="1 2" key="2">
    <citation type="submission" date="2019-05" db="EMBL/GenBank/DDBJ databases">
        <title>Glycomyces buryatensis sp. nov.</title>
        <authorList>
            <person name="Nikitina E."/>
        </authorList>
    </citation>
    <scope>NUCLEOTIDE SEQUENCE [LARGE SCALE GENOMIC DNA]</scope>
    <source>
        <strain evidence="1 2">18</strain>
    </source>
</reference>
<protein>
    <submittedName>
        <fullName evidence="1">Uncharacterized protein</fullName>
    </submittedName>
</protein>